<organism evidence="7 8">
    <name type="scientific">Pseudothauera lacus</name>
    <dbReference type="NCBI Taxonomy" id="2136175"/>
    <lineage>
        <taxon>Bacteria</taxon>
        <taxon>Pseudomonadati</taxon>
        <taxon>Pseudomonadota</taxon>
        <taxon>Betaproteobacteria</taxon>
        <taxon>Rhodocyclales</taxon>
        <taxon>Zoogloeaceae</taxon>
        <taxon>Pseudothauera</taxon>
    </lineage>
</organism>
<evidence type="ECO:0000256" key="2">
    <source>
        <dbReference type="ARBA" id="ARBA00022980"/>
    </source>
</evidence>
<reference evidence="7 8" key="1">
    <citation type="submission" date="2018-03" db="EMBL/GenBank/DDBJ databases">
        <authorList>
            <person name="Keele B.F."/>
        </authorList>
    </citation>
    <scope>NUCLEOTIDE SEQUENCE [LARGE SCALE GENOMIC DNA]</scope>
    <source>
        <strain evidence="7 8">D20</strain>
    </source>
</reference>
<dbReference type="GO" id="GO:0006412">
    <property type="term" value="P:translation"/>
    <property type="evidence" value="ECO:0007669"/>
    <property type="project" value="UniProtKB-UniRule"/>
</dbReference>
<dbReference type="PANTHER" id="PTHR10746:SF6">
    <property type="entry name" value="LARGE RIBOSOMAL SUBUNIT PROTEIN UL4M"/>
    <property type="match status" value="1"/>
</dbReference>
<dbReference type="PANTHER" id="PTHR10746">
    <property type="entry name" value="50S RIBOSOMAL PROTEIN L4"/>
    <property type="match status" value="1"/>
</dbReference>
<dbReference type="GO" id="GO:0019843">
    <property type="term" value="F:rRNA binding"/>
    <property type="evidence" value="ECO:0007669"/>
    <property type="project" value="UniProtKB-UniRule"/>
</dbReference>
<gene>
    <name evidence="5" type="primary">rplD</name>
    <name evidence="7" type="ORF">C8261_14480</name>
</gene>
<dbReference type="AlphaFoldDB" id="A0A2T4ICH9"/>
<reference evidence="7 8" key="2">
    <citation type="submission" date="2018-04" db="EMBL/GenBank/DDBJ databases">
        <title>Thauera lacus sp. nov., isolated from an saline lake in Inner Mongolia, China.</title>
        <authorList>
            <person name="Liang Q.-Y."/>
        </authorList>
    </citation>
    <scope>NUCLEOTIDE SEQUENCE [LARGE SCALE GENOMIC DNA]</scope>
    <source>
        <strain evidence="7 8">D20</strain>
    </source>
</reference>
<evidence type="ECO:0000256" key="5">
    <source>
        <dbReference type="HAMAP-Rule" id="MF_01328"/>
    </source>
</evidence>
<dbReference type="EMBL" id="PZKC01000013">
    <property type="protein sequence ID" value="PTD95426.1"/>
    <property type="molecule type" value="Genomic_DNA"/>
</dbReference>
<keyword evidence="3 5" id="KW-0687">Ribonucleoprotein</keyword>
<comment type="caution">
    <text evidence="7">The sequence shown here is derived from an EMBL/GenBank/DDBJ whole genome shotgun (WGS) entry which is preliminary data.</text>
</comment>
<comment type="similarity">
    <text evidence="1 5">Belongs to the universal ribosomal protein uL4 family.</text>
</comment>
<comment type="subunit">
    <text evidence="5">Part of the 50S ribosomal subunit.</text>
</comment>
<comment type="function">
    <text evidence="5">One of the primary rRNA binding proteins, this protein initially binds near the 5'-end of the 23S rRNA. It is important during the early stages of 50S assembly. It makes multiple contacts with different domains of the 23S rRNA in the assembled 50S subunit and ribosome.</text>
</comment>
<dbReference type="Gene3D" id="3.40.1370.10">
    <property type="match status" value="1"/>
</dbReference>
<keyword evidence="2 5" id="KW-0689">Ribosomal protein</keyword>
<comment type="function">
    <text evidence="5">Forms part of the polypeptide exit tunnel.</text>
</comment>
<dbReference type="InterPro" id="IPR002136">
    <property type="entry name" value="Ribosomal_uL4"/>
</dbReference>
<feature type="region of interest" description="Disordered" evidence="6">
    <location>
        <begin position="46"/>
        <end position="94"/>
    </location>
</feature>
<evidence type="ECO:0000256" key="4">
    <source>
        <dbReference type="ARBA" id="ARBA00035244"/>
    </source>
</evidence>
<dbReference type="GO" id="GO:1990904">
    <property type="term" value="C:ribonucleoprotein complex"/>
    <property type="evidence" value="ECO:0007669"/>
    <property type="project" value="UniProtKB-KW"/>
</dbReference>
<dbReference type="InterPro" id="IPR023574">
    <property type="entry name" value="Ribosomal_uL4_dom_sf"/>
</dbReference>
<proteinExistence type="inferred from homology"/>
<evidence type="ECO:0000256" key="6">
    <source>
        <dbReference type="SAM" id="MobiDB-lite"/>
    </source>
</evidence>
<dbReference type="OrthoDB" id="9803201at2"/>
<dbReference type="GO" id="GO:0003735">
    <property type="term" value="F:structural constituent of ribosome"/>
    <property type="evidence" value="ECO:0007669"/>
    <property type="project" value="InterPro"/>
</dbReference>
<dbReference type="RefSeq" id="WP_107494442.1">
    <property type="nucleotide sequence ID" value="NZ_PZKC01000013.1"/>
</dbReference>
<name>A0A2T4ICH9_9RHOO</name>
<keyword evidence="8" id="KW-1185">Reference proteome</keyword>
<dbReference type="SUPFAM" id="SSF52166">
    <property type="entry name" value="Ribosomal protein L4"/>
    <property type="match status" value="1"/>
</dbReference>
<evidence type="ECO:0000256" key="3">
    <source>
        <dbReference type="ARBA" id="ARBA00023274"/>
    </source>
</evidence>
<dbReference type="InterPro" id="IPR013005">
    <property type="entry name" value="Ribosomal_uL4-like"/>
</dbReference>
<protein>
    <recommendedName>
        <fullName evidence="4 5">Large ribosomal subunit protein uL4</fullName>
    </recommendedName>
</protein>
<accession>A0A2T4ICH9</accession>
<evidence type="ECO:0000256" key="1">
    <source>
        <dbReference type="ARBA" id="ARBA00010528"/>
    </source>
</evidence>
<keyword evidence="5" id="KW-0694">RNA-binding</keyword>
<dbReference type="Pfam" id="PF00573">
    <property type="entry name" value="Ribosomal_L4"/>
    <property type="match status" value="1"/>
</dbReference>
<feature type="compositionally biased region" description="Basic residues" evidence="6">
    <location>
        <begin position="59"/>
        <end position="70"/>
    </location>
</feature>
<evidence type="ECO:0000313" key="8">
    <source>
        <dbReference type="Proteomes" id="UP000241193"/>
    </source>
</evidence>
<evidence type="ECO:0000313" key="7">
    <source>
        <dbReference type="EMBL" id="PTD95426.1"/>
    </source>
</evidence>
<dbReference type="NCBIfam" id="TIGR03953">
    <property type="entry name" value="rplD_bact"/>
    <property type="match status" value="1"/>
</dbReference>
<dbReference type="HAMAP" id="MF_01328_B">
    <property type="entry name" value="Ribosomal_uL4_B"/>
    <property type="match status" value="1"/>
</dbReference>
<dbReference type="GO" id="GO:0005840">
    <property type="term" value="C:ribosome"/>
    <property type="evidence" value="ECO:0007669"/>
    <property type="project" value="UniProtKB-KW"/>
</dbReference>
<keyword evidence="5" id="KW-0699">rRNA-binding</keyword>
<dbReference type="Proteomes" id="UP000241193">
    <property type="component" value="Unassembled WGS sequence"/>
</dbReference>
<sequence length="206" mass="22780">MELKLLNDQGQPSATLQASDVLFGRDYNEALVHQVVTAYMANARSGNRAQKGRSDVAKSTRKPWRQKGTGRARAGMASSPLWRGGGRIFPNSPDENFSQKVNRKMYRAGVASILSQLAREDRLAVVENFSVEAPKTKLLTQKLKGMGLDSVLVITDELDENLFLSARNLHDVLVLEVQEADPVSLVRFAKVLVTKAALAKMEEAWQ</sequence>